<dbReference type="InterPro" id="IPR057326">
    <property type="entry name" value="KR_dom"/>
</dbReference>
<dbReference type="GO" id="GO:0008202">
    <property type="term" value="P:steroid metabolic process"/>
    <property type="evidence" value="ECO:0007669"/>
    <property type="project" value="TreeGrafter"/>
</dbReference>
<evidence type="ECO:0000313" key="4">
    <source>
        <dbReference type="Proteomes" id="UP000027345"/>
    </source>
</evidence>
<keyword evidence="4" id="KW-1185">Reference proteome</keyword>
<dbReference type="Pfam" id="PF00106">
    <property type="entry name" value="adh_short"/>
    <property type="match status" value="1"/>
</dbReference>
<dbReference type="PRINTS" id="PR00081">
    <property type="entry name" value="GDHRDH"/>
</dbReference>
<name>A0A066TQD1_9PSEU</name>
<dbReference type="AlphaFoldDB" id="A0A066TQD1"/>
<dbReference type="STRING" id="287986.DV20_35900"/>
<sequence>MKPSYVVTGAAGGIGRACVAELVRRGAHVWASVRTDGDEAELERAYGEEVTVLRMDLRDAESIARCGQRVAAAGPLRGLVNNAGLARPGPLEHVPLAAFREQLEVNVTGQLAVTRAMLPALRRAESARVVTIGSIGGRIAGPMVGPYHTSKFALVGLTDSLRAELAPEGIRVVLVEPGAVATAIWPRAREAAEEVRAGLSPAALQRYGGQLAAAERSAARSARTGVPPHRAAETVVRALTARRPAPRYLVGGDARLAALLASLPFRLRYRLTEAKR</sequence>
<dbReference type="EMBL" id="JMQI01000073">
    <property type="protein sequence ID" value="KDN17366.1"/>
    <property type="molecule type" value="Genomic_DNA"/>
</dbReference>
<feature type="domain" description="Ketoreductase" evidence="2">
    <location>
        <begin position="3"/>
        <end position="178"/>
    </location>
</feature>
<dbReference type="PRINTS" id="PR00080">
    <property type="entry name" value="SDRFAMILY"/>
</dbReference>
<proteinExistence type="inferred from homology"/>
<dbReference type="OrthoDB" id="3178062at2"/>
<dbReference type="eggNOG" id="COG4221">
    <property type="taxonomic scope" value="Bacteria"/>
</dbReference>
<dbReference type="SMART" id="SM00822">
    <property type="entry name" value="PKS_KR"/>
    <property type="match status" value="1"/>
</dbReference>
<dbReference type="PANTHER" id="PTHR43313:SF1">
    <property type="entry name" value="3BETA-HYDROXYSTEROID DEHYDROGENASE DHS-16"/>
    <property type="match status" value="1"/>
</dbReference>
<protein>
    <submittedName>
        <fullName evidence="3">Short-chain dehydrogenase</fullName>
    </submittedName>
</protein>
<dbReference type="GO" id="GO:0016491">
    <property type="term" value="F:oxidoreductase activity"/>
    <property type="evidence" value="ECO:0007669"/>
    <property type="project" value="TreeGrafter"/>
</dbReference>
<evidence type="ECO:0000256" key="1">
    <source>
        <dbReference type="RuleBase" id="RU000363"/>
    </source>
</evidence>
<dbReference type="InterPro" id="IPR002347">
    <property type="entry name" value="SDR_fam"/>
</dbReference>
<dbReference type="RefSeq" id="WP_043787623.1">
    <property type="nucleotide sequence ID" value="NZ_JMQI01000073.1"/>
</dbReference>
<gene>
    <name evidence="3" type="ORF">DV20_35900</name>
</gene>
<dbReference type="Proteomes" id="UP000027345">
    <property type="component" value="Unassembled WGS sequence"/>
</dbReference>
<accession>A0A066TQD1</accession>
<evidence type="ECO:0000313" key="3">
    <source>
        <dbReference type="EMBL" id="KDN17366.1"/>
    </source>
</evidence>
<organism evidence="3 4">
    <name type="scientific">Amycolatopsis rifamycinica</name>
    <dbReference type="NCBI Taxonomy" id="287986"/>
    <lineage>
        <taxon>Bacteria</taxon>
        <taxon>Bacillati</taxon>
        <taxon>Actinomycetota</taxon>
        <taxon>Actinomycetes</taxon>
        <taxon>Pseudonocardiales</taxon>
        <taxon>Pseudonocardiaceae</taxon>
        <taxon>Amycolatopsis</taxon>
    </lineage>
</organism>
<reference evidence="3 4" key="1">
    <citation type="submission" date="2014-05" db="EMBL/GenBank/DDBJ databases">
        <title>Draft genome sequence of Amycolatopsis rifamycinica DSM 46095.</title>
        <authorList>
            <person name="Lal R."/>
            <person name="Saxena A."/>
            <person name="Kumari R."/>
            <person name="Mukherjee U."/>
            <person name="Singh P."/>
            <person name="Sangwan N."/>
            <person name="Mahato N.K."/>
        </authorList>
    </citation>
    <scope>NUCLEOTIDE SEQUENCE [LARGE SCALE GENOMIC DNA]</scope>
    <source>
        <strain evidence="3 4">DSM 46095</strain>
    </source>
</reference>
<dbReference type="PANTHER" id="PTHR43313">
    <property type="entry name" value="SHORT-CHAIN DEHYDROGENASE/REDUCTASE FAMILY 9C"/>
    <property type="match status" value="1"/>
</dbReference>
<dbReference type="InterPro" id="IPR036291">
    <property type="entry name" value="NAD(P)-bd_dom_sf"/>
</dbReference>
<comment type="caution">
    <text evidence="3">The sequence shown here is derived from an EMBL/GenBank/DDBJ whole genome shotgun (WGS) entry which is preliminary data.</text>
</comment>
<evidence type="ECO:0000259" key="2">
    <source>
        <dbReference type="SMART" id="SM00822"/>
    </source>
</evidence>
<comment type="similarity">
    <text evidence="1">Belongs to the short-chain dehydrogenases/reductases (SDR) family.</text>
</comment>
<dbReference type="SUPFAM" id="SSF51735">
    <property type="entry name" value="NAD(P)-binding Rossmann-fold domains"/>
    <property type="match status" value="1"/>
</dbReference>
<dbReference type="Gene3D" id="3.40.50.720">
    <property type="entry name" value="NAD(P)-binding Rossmann-like Domain"/>
    <property type="match status" value="1"/>
</dbReference>